<feature type="transmembrane region" description="Helical" evidence="1">
    <location>
        <begin position="97"/>
        <end position="117"/>
    </location>
</feature>
<accession>A0AAE0C4P2</accession>
<keyword evidence="1" id="KW-0812">Transmembrane</keyword>
<evidence type="ECO:0000256" key="1">
    <source>
        <dbReference type="SAM" id="Phobius"/>
    </source>
</evidence>
<gene>
    <name evidence="2" type="ORF">CYMTET_42854</name>
</gene>
<evidence type="ECO:0000313" key="2">
    <source>
        <dbReference type="EMBL" id="KAK3247653.1"/>
    </source>
</evidence>
<dbReference type="Proteomes" id="UP001190700">
    <property type="component" value="Unassembled WGS sequence"/>
</dbReference>
<keyword evidence="1" id="KW-0472">Membrane</keyword>
<keyword evidence="1" id="KW-1133">Transmembrane helix</keyword>
<comment type="caution">
    <text evidence="2">The sequence shown here is derived from an EMBL/GenBank/DDBJ whole genome shotgun (WGS) entry which is preliminary data.</text>
</comment>
<reference evidence="2 3" key="1">
    <citation type="journal article" date="2015" name="Genome Biol. Evol.">
        <title>Comparative Genomics of a Bacterivorous Green Alga Reveals Evolutionary Causalities and Consequences of Phago-Mixotrophic Mode of Nutrition.</title>
        <authorList>
            <person name="Burns J.A."/>
            <person name="Paasch A."/>
            <person name="Narechania A."/>
            <person name="Kim E."/>
        </authorList>
    </citation>
    <scope>NUCLEOTIDE SEQUENCE [LARGE SCALE GENOMIC DNA]</scope>
    <source>
        <strain evidence="2 3">PLY_AMNH</strain>
    </source>
</reference>
<dbReference type="EMBL" id="LGRX02028773">
    <property type="protein sequence ID" value="KAK3247653.1"/>
    <property type="molecule type" value="Genomic_DNA"/>
</dbReference>
<evidence type="ECO:0000313" key="3">
    <source>
        <dbReference type="Proteomes" id="UP001190700"/>
    </source>
</evidence>
<organism evidence="2 3">
    <name type="scientific">Cymbomonas tetramitiformis</name>
    <dbReference type="NCBI Taxonomy" id="36881"/>
    <lineage>
        <taxon>Eukaryota</taxon>
        <taxon>Viridiplantae</taxon>
        <taxon>Chlorophyta</taxon>
        <taxon>Pyramimonadophyceae</taxon>
        <taxon>Pyramimonadales</taxon>
        <taxon>Pyramimonadaceae</taxon>
        <taxon>Cymbomonas</taxon>
    </lineage>
</organism>
<name>A0AAE0C4P2_9CHLO</name>
<proteinExistence type="predicted"/>
<keyword evidence="3" id="KW-1185">Reference proteome</keyword>
<dbReference type="AlphaFoldDB" id="A0AAE0C4P2"/>
<sequence length="139" mass="14336">MMTSAKTIGQCSVSGRRHAYSPLKTSKYPVARSHGRKSGCVVRALAGFNESPVIESTKGTVADLVSGATGDAASQVQSVVIDCAEAGTCGTVDAPPVALIAGAVLVTLGSFLAAYILQPGIDASIEMQERDKSYFGKKK</sequence>
<protein>
    <submittedName>
        <fullName evidence="2">Uncharacterized protein</fullName>
    </submittedName>
</protein>